<dbReference type="RefSeq" id="WP_074803110.1">
    <property type="nucleotide sequence ID" value="NZ_BPTR01000001.1"/>
</dbReference>
<protein>
    <recommendedName>
        <fullName evidence="1">DUF3298 domain-containing protein</fullName>
    </recommendedName>
</protein>
<comment type="caution">
    <text evidence="2">The sequence shown here is derived from an EMBL/GenBank/DDBJ whole genome shotgun (WGS) entry which is preliminary data.</text>
</comment>
<dbReference type="Gene3D" id="3.30.565.40">
    <property type="entry name" value="Fervidobacterium nodosum Rt17-B1 like"/>
    <property type="match status" value="1"/>
</dbReference>
<accession>A0AA37HVY5</accession>
<dbReference type="Pfam" id="PF11738">
    <property type="entry name" value="DUF3298"/>
    <property type="match status" value="1"/>
</dbReference>
<proteinExistence type="predicted"/>
<name>A0AA37HVY5_SEGBR</name>
<organism evidence="2 3">
    <name type="scientific">Segatella bryantii</name>
    <name type="common">Prevotella bryantii</name>
    <dbReference type="NCBI Taxonomy" id="77095"/>
    <lineage>
        <taxon>Bacteria</taxon>
        <taxon>Pseudomonadati</taxon>
        <taxon>Bacteroidota</taxon>
        <taxon>Bacteroidia</taxon>
        <taxon>Bacteroidales</taxon>
        <taxon>Prevotellaceae</taxon>
        <taxon>Segatella</taxon>
    </lineage>
</organism>
<feature type="domain" description="DUF3298" evidence="1">
    <location>
        <begin position="185"/>
        <end position="262"/>
    </location>
</feature>
<evidence type="ECO:0000313" key="3">
    <source>
        <dbReference type="Proteomes" id="UP000887043"/>
    </source>
</evidence>
<reference evidence="2" key="1">
    <citation type="submission" date="2021-08" db="EMBL/GenBank/DDBJ databases">
        <title>Prevotella lacticifex sp. nov., isolated from rumen of cow.</title>
        <authorList>
            <person name="Shinkai T."/>
            <person name="Ikeyama N."/>
            <person name="Kumagai M."/>
            <person name="Ohmori H."/>
            <person name="Sakamoto M."/>
            <person name="Ohkuma M."/>
            <person name="Mitsumori M."/>
        </authorList>
    </citation>
    <scope>NUCLEOTIDE SEQUENCE</scope>
    <source>
        <strain evidence="2">DSM 11371</strain>
    </source>
</reference>
<gene>
    <name evidence="2" type="ORF">PRRU23_04740</name>
</gene>
<dbReference type="EMBL" id="BPTR01000001">
    <property type="protein sequence ID" value="GJG26774.1"/>
    <property type="molecule type" value="Genomic_DNA"/>
</dbReference>
<sequence>MKRKICTSWLIWTIAWLILGACKSKRNIYDATDISFENVIVDTTLALLPEQQKQTPCCNIHIDMLMAKGGYADKINNKLMRCGILSPDYLRETSHRLTPIQKLRIFVDRYLQDYRSNFSTMYRHDMKHANMYQAKYHIITQVQSKAKYVLNYIADIEVQLGSNEVTHLTLIRNFDSRNGNMYHLSDLFVPGYNNRLKDLITKSLCKYIKVKDINELHQKMIFANGDVYAPDNYIIGEKQIEFIYQTGEIAPQEMGQIRIKIDQDDLKSITRK</sequence>
<dbReference type="AlphaFoldDB" id="A0AA37HVY5"/>
<evidence type="ECO:0000259" key="1">
    <source>
        <dbReference type="Pfam" id="PF11738"/>
    </source>
</evidence>
<dbReference type="PROSITE" id="PS51257">
    <property type="entry name" value="PROKAR_LIPOPROTEIN"/>
    <property type="match status" value="1"/>
</dbReference>
<dbReference type="Proteomes" id="UP000887043">
    <property type="component" value="Unassembled WGS sequence"/>
</dbReference>
<evidence type="ECO:0000313" key="2">
    <source>
        <dbReference type="EMBL" id="GJG26774.1"/>
    </source>
</evidence>
<dbReference type="InterPro" id="IPR021729">
    <property type="entry name" value="DUF3298"/>
</dbReference>
<dbReference type="Gene3D" id="3.90.640.20">
    <property type="entry name" value="Heat-shock cognate protein, ATPase"/>
    <property type="match status" value="1"/>
</dbReference>
<dbReference type="InterPro" id="IPR037126">
    <property type="entry name" value="PdaC/RsiV-like_sf"/>
</dbReference>